<proteinExistence type="predicted"/>
<dbReference type="AlphaFoldDB" id="A0A3R9WSD4"/>
<evidence type="ECO:0000256" key="6">
    <source>
        <dbReference type="SAM" id="Phobius"/>
    </source>
</evidence>
<feature type="domain" description="Cation efflux protein transmembrane" evidence="7">
    <location>
        <begin position="2"/>
        <end position="200"/>
    </location>
</feature>
<evidence type="ECO:0000256" key="4">
    <source>
        <dbReference type="ARBA" id="ARBA00022989"/>
    </source>
</evidence>
<protein>
    <submittedName>
        <fullName evidence="8">Cation diffusion facilitator family transporter</fullName>
    </submittedName>
</protein>
<dbReference type="Gene3D" id="1.20.1510.10">
    <property type="entry name" value="Cation efflux protein transmembrane domain"/>
    <property type="match status" value="1"/>
</dbReference>
<keyword evidence="5 6" id="KW-0472">Membrane</keyword>
<keyword evidence="3 6" id="KW-0812">Transmembrane</keyword>
<dbReference type="SUPFAM" id="SSF160240">
    <property type="entry name" value="Cation efflux protein cytoplasmic domain-like"/>
    <property type="match status" value="1"/>
</dbReference>
<name>A0A3R9WSD4_9SPHN</name>
<feature type="transmembrane region" description="Helical" evidence="6">
    <location>
        <begin position="142"/>
        <end position="164"/>
    </location>
</feature>
<evidence type="ECO:0000259" key="7">
    <source>
        <dbReference type="Pfam" id="PF01545"/>
    </source>
</evidence>
<evidence type="ECO:0000256" key="2">
    <source>
        <dbReference type="ARBA" id="ARBA00022448"/>
    </source>
</evidence>
<dbReference type="InterPro" id="IPR002524">
    <property type="entry name" value="Cation_efflux"/>
</dbReference>
<dbReference type="PANTHER" id="PTHR13414:SF9">
    <property type="entry name" value="PROTON-COUPLED ZINC ANTIPORTER SLC30A9, MITOCHONDRIAL"/>
    <property type="match status" value="1"/>
</dbReference>
<dbReference type="PANTHER" id="PTHR13414">
    <property type="entry name" value="HUEL-CATION TRANSPORTER"/>
    <property type="match status" value="1"/>
</dbReference>
<feature type="transmembrane region" description="Helical" evidence="6">
    <location>
        <begin position="96"/>
        <end position="117"/>
    </location>
</feature>
<comment type="subcellular location">
    <subcellularLocation>
        <location evidence="1">Membrane</location>
        <topology evidence="1">Multi-pass membrane protein</topology>
    </subcellularLocation>
</comment>
<keyword evidence="4 6" id="KW-1133">Transmembrane helix</keyword>
<dbReference type="GO" id="GO:0006829">
    <property type="term" value="P:zinc ion transport"/>
    <property type="evidence" value="ECO:0007669"/>
    <property type="project" value="InterPro"/>
</dbReference>
<sequence>MGIAVSKFGAAAFTGSSAMLTEGVHSVVDSSNQLLLLWGRKAARRPADQFHPFGYGRELYFWSFVVAVLVFALGAGVSVYEGIIHILEPEEAVSPYVAYAVLGIAFLLEGGSTLEAFKEFRTSKGKLSWVQAIRRSKDPPTFIVLLENGAAMAGILVAAVGLALSQVTDNPFFDGAASVVIGGILGFTAFVLAYESKALLIGEAADPDIIAGLRTLVGGKSGVTAVGEVLTVHSSPDQITAMISVDFDDEQSARDVERLVWTIEREAAERFPLVRRLFIRPRGSPPGLEVEPNGSVAEPN</sequence>
<reference evidence="8 9" key="1">
    <citation type="submission" date="2018-12" db="EMBL/GenBank/DDBJ databases">
        <title>Sphingomonas sp. HMF7854 Genome sequencing and assembly.</title>
        <authorList>
            <person name="Cha I."/>
            <person name="Kang H."/>
            <person name="Kim H."/>
            <person name="Kang J."/>
            <person name="Joh K."/>
        </authorList>
    </citation>
    <scope>NUCLEOTIDE SEQUENCE [LARGE SCALE GENOMIC DNA]</scope>
    <source>
        <strain evidence="8 9">HMF7854</strain>
    </source>
</reference>
<dbReference type="OrthoDB" id="9806522at2"/>
<dbReference type="Pfam" id="PF01545">
    <property type="entry name" value="Cation_efflux"/>
    <property type="match status" value="1"/>
</dbReference>
<dbReference type="NCBIfam" id="TIGR01297">
    <property type="entry name" value="CDF"/>
    <property type="match status" value="1"/>
</dbReference>
<feature type="transmembrane region" description="Helical" evidence="6">
    <location>
        <begin position="59"/>
        <end position="84"/>
    </location>
</feature>
<gene>
    <name evidence="8" type="ORF">HMF7854_06745</name>
</gene>
<evidence type="ECO:0000256" key="5">
    <source>
        <dbReference type="ARBA" id="ARBA00023136"/>
    </source>
</evidence>
<dbReference type="InterPro" id="IPR058533">
    <property type="entry name" value="Cation_efflux_TM"/>
</dbReference>
<keyword evidence="9" id="KW-1185">Reference proteome</keyword>
<dbReference type="InterPro" id="IPR036837">
    <property type="entry name" value="Cation_efflux_CTD_sf"/>
</dbReference>
<dbReference type="EMBL" id="RWJF01000001">
    <property type="protein sequence ID" value="RST32156.1"/>
    <property type="molecule type" value="Genomic_DNA"/>
</dbReference>
<dbReference type="Proteomes" id="UP000274661">
    <property type="component" value="Unassembled WGS sequence"/>
</dbReference>
<dbReference type="GO" id="GO:0016020">
    <property type="term" value="C:membrane"/>
    <property type="evidence" value="ECO:0007669"/>
    <property type="project" value="UniProtKB-SubCell"/>
</dbReference>
<dbReference type="SUPFAM" id="SSF161111">
    <property type="entry name" value="Cation efflux protein transmembrane domain-like"/>
    <property type="match status" value="1"/>
</dbReference>
<comment type="caution">
    <text evidence="8">The sequence shown here is derived from an EMBL/GenBank/DDBJ whole genome shotgun (WGS) entry which is preliminary data.</text>
</comment>
<keyword evidence="2" id="KW-0813">Transport</keyword>
<evidence type="ECO:0000256" key="1">
    <source>
        <dbReference type="ARBA" id="ARBA00004141"/>
    </source>
</evidence>
<accession>A0A3R9WSD4</accession>
<evidence type="ECO:0000313" key="8">
    <source>
        <dbReference type="EMBL" id="RST32156.1"/>
    </source>
</evidence>
<dbReference type="InterPro" id="IPR040177">
    <property type="entry name" value="SLC30A9"/>
</dbReference>
<dbReference type="InterPro" id="IPR027469">
    <property type="entry name" value="Cation_efflux_TMD_sf"/>
</dbReference>
<dbReference type="GO" id="GO:0008324">
    <property type="term" value="F:monoatomic cation transmembrane transporter activity"/>
    <property type="evidence" value="ECO:0007669"/>
    <property type="project" value="InterPro"/>
</dbReference>
<feature type="transmembrane region" description="Helical" evidence="6">
    <location>
        <begin position="176"/>
        <end position="194"/>
    </location>
</feature>
<evidence type="ECO:0000313" key="9">
    <source>
        <dbReference type="Proteomes" id="UP000274661"/>
    </source>
</evidence>
<organism evidence="8 9">
    <name type="scientific">Sphingomonas ginkgonis</name>
    <dbReference type="NCBI Taxonomy" id="2315330"/>
    <lineage>
        <taxon>Bacteria</taxon>
        <taxon>Pseudomonadati</taxon>
        <taxon>Pseudomonadota</taxon>
        <taxon>Alphaproteobacteria</taxon>
        <taxon>Sphingomonadales</taxon>
        <taxon>Sphingomonadaceae</taxon>
        <taxon>Sphingomonas</taxon>
    </lineage>
</organism>
<evidence type="ECO:0000256" key="3">
    <source>
        <dbReference type="ARBA" id="ARBA00022692"/>
    </source>
</evidence>